<keyword evidence="3" id="KW-1185">Reference proteome</keyword>
<name>A0A0D9V926_9ORYZ</name>
<dbReference type="HOGENOM" id="CLU_2870819_0_0_1"/>
<keyword evidence="1" id="KW-0472">Membrane</keyword>
<keyword evidence="1" id="KW-0812">Transmembrane</keyword>
<keyword evidence="1" id="KW-1133">Transmembrane helix</keyword>
<accession>A0A0D9V926</accession>
<proteinExistence type="predicted"/>
<organism evidence="2 3">
    <name type="scientific">Leersia perrieri</name>
    <dbReference type="NCBI Taxonomy" id="77586"/>
    <lineage>
        <taxon>Eukaryota</taxon>
        <taxon>Viridiplantae</taxon>
        <taxon>Streptophyta</taxon>
        <taxon>Embryophyta</taxon>
        <taxon>Tracheophyta</taxon>
        <taxon>Spermatophyta</taxon>
        <taxon>Magnoliopsida</taxon>
        <taxon>Liliopsida</taxon>
        <taxon>Poales</taxon>
        <taxon>Poaceae</taxon>
        <taxon>BOP clade</taxon>
        <taxon>Oryzoideae</taxon>
        <taxon>Oryzeae</taxon>
        <taxon>Oryzinae</taxon>
        <taxon>Leersia</taxon>
    </lineage>
</organism>
<dbReference type="AlphaFoldDB" id="A0A0D9V926"/>
<dbReference type="Proteomes" id="UP000032180">
    <property type="component" value="Chromosome 1"/>
</dbReference>
<feature type="transmembrane region" description="Helical" evidence="1">
    <location>
        <begin position="12"/>
        <end position="29"/>
    </location>
</feature>
<evidence type="ECO:0000313" key="2">
    <source>
        <dbReference type="EnsemblPlants" id="LPERR01G35130.2"/>
    </source>
</evidence>
<reference evidence="2" key="3">
    <citation type="submission" date="2015-04" db="UniProtKB">
        <authorList>
            <consortium name="EnsemblPlants"/>
        </authorList>
    </citation>
    <scope>IDENTIFICATION</scope>
</reference>
<dbReference type="Gramene" id="LPERR01G35130.2">
    <property type="protein sequence ID" value="LPERR01G35130.2"/>
    <property type="gene ID" value="LPERR01G35130"/>
</dbReference>
<evidence type="ECO:0000313" key="3">
    <source>
        <dbReference type="Proteomes" id="UP000032180"/>
    </source>
</evidence>
<evidence type="ECO:0000256" key="1">
    <source>
        <dbReference type="SAM" id="Phobius"/>
    </source>
</evidence>
<protein>
    <submittedName>
        <fullName evidence="2">Uncharacterized protein</fullName>
    </submittedName>
</protein>
<sequence length="64" mass="6895">MRNLHHRKRNLALLGHDFFLFLVVVVVFSSDGDVDDMSACCSGGGGLWWTIGCPDVKSAGGEIS</sequence>
<reference evidence="2 3" key="1">
    <citation type="submission" date="2012-08" db="EMBL/GenBank/DDBJ databases">
        <title>Oryza genome evolution.</title>
        <authorList>
            <person name="Wing R.A."/>
        </authorList>
    </citation>
    <scope>NUCLEOTIDE SEQUENCE</scope>
</reference>
<dbReference type="EnsemblPlants" id="LPERR01G35130.2">
    <property type="protein sequence ID" value="LPERR01G35130.2"/>
    <property type="gene ID" value="LPERR01G35130"/>
</dbReference>
<reference evidence="3" key="2">
    <citation type="submission" date="2013-12" db="EMBL/GenBank/DDBJ databases">
        <authorList>
            <person name="Yu Y."/>
            <person name="Lee S."/>
            <person name="de Baynast K."/>
            <person name="Wissotski M."/>
            <person name="Liu L."/>
            <person name="Talag J."/>
            <person name="Goicoechea J."/>
            <person name="Angelova A."/>
            <person name="Jetty R."/>
            <person name="Kudrna D."/>
            <person name="Golser W."/>
            <person name="Rivera L."/>
            <person name="Zhang J."/>
            <person name="Wing R."/>
        </authorList>
    </citation>
    <scope>NUCLEOTIDE SEQUENCE</scope>
</reference>